<dbReference type="EMBL" id="JADIKL010000002">
    <property type="protein sequence ID" value="MFK2929961.1"/>
    <property type="molecule type" value="Genomic_DNA"/>
</dbReference>
<evidence type="ECO:0000313" key="3">
    <source>
        <dbReference type="EMBL" id="MFK2929961.1"/>
    </source>
</evidence>
<feature type="domain" description="PepSY" evidence="2">
    <location>
        <begin position="33"/>
        <end position="91"/>
    </location>
</feature>
<accession>A0ABW8KD47</accession>
<dbReference type="Gene3D" id="3.10.450.40">
    <property type="match status" value="1"/>
</dbReference>
<keyword evidence="4" id="KW-1185">Reference proteome</keyword>
<dbReference type="Pfam" id="PF03413">
    <property type="entry name" value="PepSY"/>
    <property type="match status" value="1"/>
</dbReference>
<feature type="chain" id="PRO_5045184356" evidence="1">
    <location>
        <begin position="23"/>
        <end position="100"/>
    </location>
</feature>
<reference evidence="3 4" key="1">
    <citation type="submission" date="2020-10" db="EMBL/GenBank/DDBJ databases">
        <title>Phylogeny of dyella-like bacteria.</title>
        <authorList>
            <person name="Fu J."/>
        </authorList>
    </citation>
    <scope>NUCLEOTIDE SEQUENCE [LARGE SCALE GENOMIC DNA]</scope>
    <source>
        <strain evidence="3 4">DKC-1</strain>
    </source>
</reference>
<sequence length="100" mass="10623">MRKSVVLTLSFALCGLAFVVQAETPSQLAAQAKISMSQARKIALQAVPGKVVKQELEKEAGGSGLRYSFDIKAGKDTREVGVDAKTGKLLENSLDNNDAD</sequence>
<protein>
    <submittedName>
        <fullName evidence="3">PepSY domain-containing protein</fullName>
    </submittedName>
</protein>
<evidence type="ECO:0000313" key="4">
    <source>
        <dbReference type="Proteomes" id="UP001620397"/>
    </source>
</evidence>
<keyword evidence="1" id="KW-0732">Signal</keyword>
<dbReference type="Proteomes" id="UP001620397">
    <property type="component" value="Unassembled WGS sequence"/>
</dbReference>
<evidence type="ECO:0000259" key="2">
    <source>
        <dbReference type="Pfam" id="PF03413"/>
    </source>
</evidence>
<dbReference type="InterPro" id="IPR025711">
    <property type="entry name" value="PepSY"/>
</dbReference>
<organism evidence="3 4">
    <name type="scientific">Dyella agri</name>
    <dbReference type="NCBI Taxonomy" id="1926869"/>
    <lineage>
        <taxon>Bacteria</taxon>
        <taxon>Pseudomonadati</taxon>
        <taxon>Pseudomonadota</taxon>
        <taxon>Gammaproteobacteria</taxon>
        <taxon>Lysobacterales</taxon>
        <taxon>Rhodanobacteraceae</taxon>
        <taxon>Dyella</taxon>
    </lineage>
</organism>
<name>A0ABW8KD47_9GAMM</name>
<proteinExistence type="predicted"/>
<gene>
    <name evidence="3" type="ORF">ISP14_04065</name>
</gene>
<feature type="signal peptide" evidence="1">
    <location>
        <begin position="1"/>
        <end position="22"/>
    </location>
</feature>
<evidence type="ECO:0000256" key="1">
    <source>
        <dbReference type="SAM" id="SignalP"/>
    </source>
</evidence>
<comment type="caution">
    <text evidence="3">The sequence shown here is derived from an EMBL/GenBank/DDBJ whole genome shotgun (WGS) entry which is preliminary data.</text>
</comment>
<dbReference type="RefSeq" id="WP_404536449.1">
    <property type="nucleotide sequence ID" value="NZ_JADIKL010000002.1"/>
</dbReference>